<organism evidence="2 3">
    <name type="scientific">Aerosakkonema funiforme FACHB-1375</name>
    <dbReference type="NCBI Taxonomy" id="2949571"/>
    <lineage>
        <taxon>Bacteria</taxon>
        <taxon>Bacillati</taxon>
        <taxon>Cyanobacteriota</taxon>
        <taxon>Cyanophyceae</taxon>
        <taxon>Oscillatoriophycideae</taxon>
        <taxon>Aerosakkonematales</taxon>
        <taxon>Aerosakkonemataceae</taxon>
        <taxon>Aerosakkonema</taxon>
    </lineage>
</organism>
<reference evidence="2" key="2">
    <citation type="submission" date="2020-08" db="EMBL/GenBank/DDBJ databases">
        <authorList>
            <person name="Chen M."/>
            <person name="Teng W."/>
            <person name="Zhao L."/>
            <person name="Hu C."/>
            <person name="Zhou Y."/>
            <person name="Han B."/>
            <person name="Song L."/>
            <person name="Shu W."/>
        </authorList>
    </citation>
    <scope>NUCLEOTIDE SEQUENCE</scope>
    <source>
        <strain evidence="2">FACHB-1375</strain>
    </source>
</reference>
<sequence length="62" mass="6672">MESQAGFIFKVLIFSTALSVLIKYGGPVLNVTANQSLALTLVLLPSAIVGLLLWGRVWQQGK</sequence>
<keyword evidence="1" id="KW-0472">Membrane</keyword>
<feature type="transmembrane region" description="Helical" evidence="1">
    <location>
        <begin position="7"/>
        <end position="25"/>
    </location>
</feature>
<gene>
    <name evidence="2" type="ORF">H6G03_15205</name>
</gene>
<dbReference type="EMBL" id="JACJPW010000036">
    <property type="protein sequence ID" value="MBD2182427.1"/>
    <property type="molecule type" value="Genomic_DNA"/>
</dbReference>
<protein>
    <submittedName>
        <fullName evidence="2">Uncharacterized protein</fullName>
    </submittedName>
</protein>
<reference evidence="2" key="1">
    <citation type="journal article" date="2015" name="ISME J.">
        <title>Draft Genome Sequence of Streptomyces incarnatus NRRL8089, which Produces the Nucleoside Antibiotic Sinefungin.</title>
        <authorList>
            <person name="Oshima K."/>
            <person name="Hattori M."/>
            <person name="Shimizu H."/>
            <person name="Fukuda K."/>
            <person name="Nemoto M."/>
            <person name="Inagaki K."/>
            <person name="Tamura T."/>
        </authorList>
    </citation>
    <scope>NUCLEOTIDE SEQUENCE</scope>
    <source>
        <strain evidence="2">FACHB-1375</strain>
    </source>
</reference>
<dbReference type="AlphaFoldDB" id="A0A926VGM2"/>
<feature type="transmembrane region" description="Helical" evidence="1">
    <location>
        <begin position="37"/>
        <end position="55"/>
    </location>
</feature>
<keyword evidence="1" id="KW-0812">Transmembrane</keyword>
<name>A0A926VGM2_9CYAN</name>
<comment type="caution">
    <text evidence="2">The sequence shown here is derived from an EMBL/GenBank/DDBJ whole genome shotgun (WGS) entry which is preliminary data.</text>
</comment>
<accession>A0A926VGM2</accession>
<dbReference type="Proteomes" id="UP000641646">
    <property type="component" value="Unassembled WGS sequence"/>
</dbReference>
<keyword evidence="3" id="KW-1185">Reference proteome</keyword>
<evidence type="ECO:0000256" key="1">
    <source>
        <dbReference type="SAM" id="Phobius"/>
    </source>
</evidence>
<keyword evidence="1" id="KW-1133">Transmembrane helix</keyword>
<evidence type="ECO:0000313" key="3">
    <source>
        <dbReference type="Proteomes" id="UP000641646"/>
    </source>
</evidence>
<evidence type="ECO:0000313" key="2">
    <source>
        <dbReference type="EMBL" id="MBD2182427.1"/>
    </source>
</evidence>
<proteinExistence type="predicted"/>
<dbReference type="RefSeq" id="WP_190465239.1">
    <property type="nucleotide sequence ID" value="NZ_JACJPW010000036.1"/>
</dbReference>